<proteinExistence type="predicted"/>
<dbReference type="InterPro" id="IPR000504">
    <property type="entry name" value="RRM_dom"/>
</dbReference>
<reference evidence="5" key="1">
    <citation type="submission" date="2016-11" db="UniProtKB">
        <authorList>
            <consortium name="WormBaseParasite"/>
        </authorList>
    </citation>
    <scope>IDENTIFICATION</scope>
</reference>
<evidence type="ECO:0000259" key="3">
    <source>
        <dbReference type="PROSITE" id="PS50102"/>
    </source>
</evidence>
<keyword evidence="1 2" id="KW-0694">RNA-binding</keyword>
<sequence length="124" mass="14253">MKYGNGADAGLNESIKLRCSSDQSKIRNLAIHSPQRRDRGDVYRNKRYRDGRDNAEPCRCIGIFGMSLTTTERDLSKIFGEFGDIEQVKVIRDHFTGKSRGFGFIYFSRTREAGKIPYIYIYIA</sequence>
<dbReference type="GO" id="GO:0003723">
    <property type="term" value="F:RNA binding"/>
    <property type="evidence" value="ECO:0007669"/>
    <property type="project" value="UniProtKB-UniRule"/>
</dbReference>
<dbReference type="AlphaFoldDB" id="A0A1I7XUK6"/>
<evidence type="ECO:0000313" key="5">
    <source>
        <dbReference type="WBParaSite" id="Hba_21510"/>
    </source>
</evidence>
<dbReference type="Proteomes" id="UP000095283">
    <property type="component" value="Unplaced"/>
</dbReference>
<dbReference type="InterPro" id="IPR035979">
    <property type="entry name" value="RBD_domain_sf"/>
</dbReference>
<dbReference type="SMART" id="SM00360">
    <property type="entry name" value="RRM"/>
    <property type="match status" value="1"/>
</dbReference>
<evidence type="ECO:0000256" key="1">
    <source>
        <dbReference type="ARBA" id="ARBA00022884"/>
    </source>
</evidence>
<dbReference type="Pfam" id="PF00076">
    <property type="entry name" value="RRM_1"/>
    <property type="match status" value="1"/>
</dbReference>
<feature type="domain" description="RRM" evidence="3">
    <location>
        <begin position="59"/>
        <end position="124"/>
    </location>
</feature>
<evidence type="ECO:0000313" key="4">
    <source>
        <dbReference type="Proteomes" id="UP000095283"/>
    </source>
</evidence>
<keyword evidence="4" id="KW-1185">Reference proteome</keyword>
<dbReference type="WBParaSite" id="Hba_21510">
    <property type="protein sequence ID" value="Hba_21510"/>
    <property type="gene ID" value="Hba_21510"/>
</dbReference>
<dbReference type="PANTHER" id="PTHR48027">
    <property type="entry name" value="HETEROGENEOUS NUCLEAR RIBONUCLEOPROTEIN 87F-RELATED"/>
    <property type="match status" value="1"/>
</dbReference>
<dbReference type="InterPro" id="IPR012677">
    <property type="entry name" value="Nucleotide-bd_a/b_plait_sf"/>
</dbReference>
<organism evidence="4 5">
    <name type="scientific">Heterorhabditis bacteriophora</name>
    <name type="common">Entomopathogenic nematode worm</name>
    <dbReference type="NCBI Taxonomy" id="37862"/>
    <lineage>
        <taxon>Eukaryota</taxon>
        <taxon>Metazoa</taxon>
        <taxon>Ecdysozoa</taxon>
        <taxon>Nematoda</taxon>
        <taxon>Chromadorea</taxon>
        <taxon>Rhabditida</taxon>
        <taxon>Rhabditina</taxon>
        <taxon>Rhabditomorpha</taxon>
        <taxon>Strongyloidea</taxon>
        <taxon>Heterorhabditidae</taxon>
        <taxon>Heterorhabditis</taxon>
    </lineage>
</organism>
<accession>A0A1I7XUK6</accession>
<protein>
    <submittedName>
        <fullName evidence="5">RRM domain-containing protein</fullName>
    </submittedName>
</protein>
<evidence type="ECO:0000256" key="2">
    <source>
        <dbReference type="PROSITE-ProRule" id="PRU00176"/>
    </source>
</evidence>
<dbReference type="PROSITE" id="PS50102">
    <property type="entry name" value="RRM"/>
    <property type="match status" value="1"/>
</dbReference>
<dbReference type="Gene3D" id="3.30.70.330">
    <property type="match status" value="1"/>
</dbReference>
<name>A0A1I7XUK6_HETBA</name>
<dbReference type="SUPFAM" id="SSF54928">
    <property type="entry name" value="RNA-binding domain, RBD"/>
    <property type="match status" value="1"/>
</dbReference>
<dbReference type="InterPro" id="IPR052462">
    <property type="entry name" value="SLIRP/GR-RBP-like"/>
</dbReference>